<dbReference type="GO" id="GO:0016042">
    <property type="term" value="P:lipid catabolic process"/>
    <property type="evidence" value="ECO:0007669"/>
    <property type="project" value="InterPro"/>
</dbReference>
<keyword evidence="1" id="KW-0732">Signal</keyword>
<dbReference type="PANTHER" id="PTHR32015:SF1">
    <property type="entry name" value="LIPASE"/>
    <property type="match status" value="1"/>
</dbReference>
<feature type="chain" id="PRO_5037755738" evidence="1">
    <location>
        <begin position="35"/>
        <end position="291"/>
    </location>
</feature>
<evidence type="ECO:0000313" key="3">
    <source>
        <dbReference type="Proteomes" id="UP000620156"/>
    </source>
</evidence>
<dbReference type="InterPro" id="IPR002918">
    <property type="entry name" value="Lipase_EstA/Esterase_EstB"/>
</dbReference>
<reference evidence="2" key="1">
    <citation type="journal article" date="2014" name="Int. J. Syst. Evol. Microbiol.">
        <title>Complete genome sequence of Corynebacterium casei LMG S-19264T (=DSM 44701T), isolated from a smear-ripened cheese.</title>
        <authorList>
            <consortium name="US DOE Joint Genome Institute (JGI-PGF)"/>
            <person name="Walter F."/>
            <person name="Albersmeier A."/>
            <person name="Kalinowski J."/>
            <person name="Ruckert C."/>
        </authorList>
    </citation>
    <scope>NUCLEOTIDE SEQUENCE</scope>
    <source>
        <strain evidence="2">JCM 3131</strain>
    </source>
</reference>
<feature type="signal peptide" evidence="1">
    <location>
        <begin position="1"/>
        <end position="34"/>
    </location>
</feature>
<dbReference type="PANTHER" id="PTHR32015">
    <property type="entry name" value="FASTING INDUCED LIPASE"/>
    <property type="match status" value="1"/>
</dbReference>
<dbReference type="InterPro" id="IPR029058">
    <property type="entry name" value="AB_hydrolase_fold"/>
</dbReference>
<dbReference type="GO" id="GO:0016298">
    <property type="term" value="F:lipase activity"/>
    <property type="evidence" value="ECO:0007669"/>
    <property type="project" value="TreeGrafter"/>
</dbReference>
<reference evidence="2" key="2">
    <citation type="submission" date="2020-09" db="EMBL/GenBank/DDBJ databases">
        <authorList>
            <person name="Sun Q."/>
            <person name="Ohkuma M."/>
        </authorList>
    </citation>
    <scope>NUCLEOTIDE SEQUENCE</scope>
    <source>
        <strain evidence="2">JCM 3131</strain>
    </source>
</reference>
<dbReference type="Pfam" id="PF01674">
    <property type="entry name" value="Lipase_2"/>
    <property type="match status" value="1"/>
</dbReference>
<protein>
    <submittedName>
        <fullName evidence="2">Lipase</fullName>
    </submittedName>
</protein>
<name>A0A918BKI7_9ACTN</name>
<dbReference type="SUPFAM" id="SSF53474">
    <property type="entry name" value="alpha/beta-Hydrolases"/>
    <property type="match status" value="1"/>
</dbReference>
<comment type="caution">
    <text evidence="2">The sequence shown here is derived from an EMBL/GenBank/DDBJ whole genome shotgun (WGS) entry which is preliminary data.</text>
</comment>
<dbReference type="AlphaFoldDB" id="A0A918BKI7"/>
<dbReference type="RefSeq" id="WP_189219267.1">
    <property type="nucleotide sequence ID" value="NZ_BMQK01000014.1"/>
</dbReference>
<dbReference type="EMBL" id="BMQK01000014">
    <property type="protein sequence ID" value="GGQ75781.1"/>
    <property type="molecule type" value="Genomic_DNA"/>
</dbReference>
<organism evidence="2 3">
    <name type="scientific">Streptomyces ruber</name>
    <dbReference type="NCBI Taxonomy" id="83378"/>
    <lineage>
        <taxon>Bacteria</taxon>
        <taxon>Bacillati</taxon>
        <taxon>Actinomycetota</taxon>
        <taxon>Actinomycetes</taxon>
        <taxon>Kitasatosporales</taxon>
        <taxon>Streptomycetaceae</taxon>
        <taxon>Streptomyces</taxon>
    </lineage>
</organism>
<evidence type="ECO:0000313" key="2">
    <source>
        <dbReference type="EMBL" id="GGQ75781.1"/>
    </source>
</evidence>
<dbReference type="Proteomes" id="UP000620156">
    <property type="component" value="Unassembled WGS sequence"/>
</dbReference>
<gene>
    <name evidence="2" type="ORF">GCM10010145_51830</name>
</gene>
<proteinExistence type="predicted"/>
<dbReference type="Gene3D" id="3.40.50.1820">
    <property type="entry name" value="alpha/beta hydrolase"/>
    <property type="match status" value="1"/>
</dbReference>
<sequence length="291" mass="30817">MVRRRKPPARLRALRTLLAAAMLTSASLTGTAGAAPPVAPSRGFNDFTCRPSAAHPRPVVLVHGTGANSISNWALLAPYLVARGYCVFALDYGQVGVPMVHGLGPIEEGAAQLADHVDRVRVATGAREVDMVGQSQGGLMPRYYLKYLGGAEEVREFVGIVPPNHGTTLNGLSNILRATGLEGVTLNTFPAVAQQLAGSDFLTDLNRGGDTVPGVHYTVIASRYDENVTPVWSAFLDGPNVRNLFVQDLCPLDISSHVATGITDRVTHHEIANILDPAHATPTTCASVSLL</sequence>
<evidence type="ECO:0000256" key="1">
    <source>
        <dbReference type="SAM" id="SignalP"/>
    </source>
</evidence>
<keyword evidence="3" id="KW-1185">Reference proteome</keyword>
<accession>A0A918BKI7</accession>